<dbReference type="GO" id="GO:0016020">
    <property type="term" value="C:membrane"/>
    <property type="evidence" value="ECO:0007669"/>
    <property type="project" value="TreeGrafter"/>
</dbReference>
<dbReference type="PROSITE" id="PS51677">
    <property type="entry name" value="NODB"/>
    <property type="match status" value="1"/>
</dbReference>
<dbReference type="Pfam" id="PF01522">
    <property type="entry name" value="Polysacc_deac_1"/>
    <property type="match status" value="1"/>
</dbReference>
<dbReference type="Proteomes" id="UP000252254">
    <property type="component" value="Unassembled WGS sequence"/>
</dbReference>
<dbReference type="NCBIfam" id="TIGR02764">
    <property type="entry name" value="spore_ybaN_pdaB"/>
    <property type="match status" value="1"/>
</dbReference>
<dbReference type="Gene3D" id="3.20.20.370">
    <property type="entry name" value="Glycoside hydrolase/deacetylase"/>
    <property type="match status" value="1"/>
</dbReference>
<keyword evidence="3" id="KW-1185">Reference proteome</keyword>
<feature type="domain" description="NodB homology" evidence="1">
    <location>
        <begin position="57"/>
        <end position="236"/>
    </location>
</feature>
<dbReference type="InterPro" id="IPR002509">
    <property type="entry name" value="NODB_dom"/>
</dbReference>
<dbReference type="InterPro" id="IPR011330">
    <property type="entry name" value="Glyco_hydro/deAcase_b/a-brl"/>
</dbReference>
<evidence type="ECO:0000259" key="1">
    <source>
        <dbReference type="PROSITE" id="PS51677"/>
    </source>
</evidence>
<dbReference type="GO" id="GO:0016810">
    <property type="term" value="F:hydrolase activity, acting on carbon-nitrogen (but not peptide) bonds"/>
    <property type="evidence" value="ECO:0007669"/>
    <property type="project" value="InterPro"/>
</dbReference>
<dbReference type="EMBL" id="QNRI01000012">
    <property type="protein sequence ID" value="RBO93201.1"/>
    <property type="molecule type" value="Genomic_DNA"/>
</dbReference>
<dbReference type="OrthoDB" id="9806342at2"/>
<dbReference type="STRING" id="200904.GCA_900168775_03009"/>
<dbReference type="PANTHER" id="PTHR10587:SF128">
    <property type="entry name" value="POLYSACCHARIDE DEACETYLASE PDAB-RELATED"/>
    <property type="match status" value="1"/>
</dbReference>
<name>A0A366DSY4_9BACI</name>
<dbReference type="SUPFAM" id="SSF88713">
    <property type="entry name" value="Glycoside hydrolase/deacetylase"/>
    <property type="match status" value="1"/>
</dbReference>
<organism evidence="2 3">
    <name type="scientific">Paraliobacillus ryukyuensis</name>
    <dbReference type="NCBI Taxonomy" id="200904"/>
    <lineage>
        <taxon>Bacteria</taxon>
        <taxon>Bacillati</taxon>
        <taxon>Bacillota</taxon>
        <taxon>Bacilli</taxon>
        <taxon>Bacillales</taxon>
        <taxon>Bacillaceae</taxon>
        <taxon>Paraliobacillus</taxon>
    </lineage>
</organism>
<protein>
    <submittedName>
        <fullName evidence="2">Polysaccharide deacetylase family sporulation protein PdaB</fullName>
    </submittedName>
</protein>
<dbReference type="PANTHER" id="PTHR10587">
    <property type="entry name" value="GLYCOSYL TRANSFERASE-RELATED"/>
    <property type="match status" value="1"/>
</dbReference>
<reference evidence="2 3" key="1">
    <citation type="submission" date="2018-06" db="EMBL/GenBank/DDBJ databases">
        <title>Genomic Encyclopedia of Type Strains, Phase IV (KMG-IV): sequencing the most valuable type-strain genomes for metagenomic binning, comparative biology and taxonomic classification.</title>
        <authorList>
            <person name="Goeker M."/>
        </authorList>
    </citation>
    <scope>NUCLEOTIDE SEQUENCE [LARGE SCALE GENOMIC DNA]</scope>
    <source>
        <strain evidence="2 3">DSM 15140</strain>
    </source>
</reference>
<dbReference type="InterPro" id="IPR014132">
    <property type="entry name" value="PdaB-like"/>
</dbReference>
<dbReference type="GO" id="GO:0005975">
    <property type="term" value="P:carbohydrate metabolic process"/>
    <property type="evidence" value="ECO:0007669"/>
    <property type="project" value="InterPro"/>
</dbReference>
<accession>A0A366DSY4</accession>
<proteinExistence type="predicted"/>
<dbReference type="InterPro" id="IPR050248">
    <property type="entry name" value="Polysacc_deacetylase_ArnD"/>
</dbReference>
<evidence type="ECO:0000313" key="2">
    <source>
        <dbReference type="EMBL" id="RBO93201.1"/>
    </source>
</evidence>
<gene>
    <name evidence="2" type="ORF">DES48_1122</name>
</gene>
<dbReference type="RefSeq" id="WP_113869938.1">
    <property type="nucleotide sequence ID" value="NZ_BAABQN010000013.1"/>
</dbReference>
<dbReference type="AlphaFoldDB" id="A0A366DSY4"/>
<evidence type="ECO:0000313" key="3">
    <source>
        <dbReference type="Proteomes" id="UP000252254"/>
    </source>
</evidence>
<sequence>MTHFFVIKLKKFRPMFLIFILSLCTALFLWIEGESDFSVFSTKDNPAALSKGNPNDSSVALTFNISWGTEMVKPTLEVLKANDVKTTFFLIGEWAEHHPDLVEAIEADGHEIGMMGYRYKSYIKQDIGQVRKDLAKAQDVFSALGFEDIRLLRTPSGHLNSEVMDLAEQQGYNVIQWNVNPHDWENPGTQTIIDHVVKNTNNGDIVLLNASDSVKQTPEALKTILPKLKDKGKRFVTVSELISRANAKNNEVHD</sequence>
<comment type="caution">
    <text evidence="2">The sequence shown here is derived from an EMBL/GenBank/DDBJ whole genome shotgun (WGS) entry which is preliminary data.</text>
</comment>